<dbReference type="InterPro" id="IPR005000">
    <property type="entry name" value="Aldolase/citrate-lyase_domain"/>
</dbReference>
<proteinExistence type="inferred from homology"/>
<evidence type="ECO:0000256" key="5">
    <source>
        <dbReference type="PIRSR" id="PIRSR015582-1"/>
    </source>
</evidence>
<reference evidence="8 9" key="1">
    <citation type="submission" date="2006-03" db="EMBL/GenBank/DDBJ databases">
        <title>Complete sequence of chromosome of Nitrobacter hamburgensis X14.</title>
        <authorList>
            <consortium name="US DOE Joint Genome Institute"/>
            <person name="Copeland A."/>
            <person name="Lucas S."/>
            <person name="Lapidus A."/>
            <person name="Barry K."/>
            <person name="Detter J.C."/>
            <person name="Glavina del Rio T."/>
            <person name="Hammon N."/>
            <person name="Israni S."/>
            <person name="Dalin E."/>
            <person name="Tice H."/>
            <person name="Pitluck S."/>
            <person name="Chain P."/>
            <person name="Malfatti S."/>
            <person name="Shin M."/>
            <person name="Vergez L."/>
            <person name="Schmutz J."/>
            <person name="Larimer F."/>
            <person name="Land M."/>
            <person name="Hauser L."/>
            <person name="Kyrpides N."/>
            <person name="Ivanova N."/>
            <person name="Ward B."/>
            <person name="Arp D."/>
            <person name="Klotz M."/>
            <person name="Stein L."/>
            <person name="O'Mullan G."/>
            <person name="Starkenburg S."/>
            <person name="Sayavedra L."/>
            <person name="Poret-Peterson A.T."/>
            <person name="Gentry M.E."/>
            <person name="Bruce D."/>
            <person name="Richardson P."/>
        </authorList>
    </citation>
    <scope>NUCLEOTIDE SEQUENCE [LARGE SCALE GENOMIC DNA]</scope>
    <source>
        <strain evidence="9">DSM 10229 / NCIMB 13809 / X14</strain>
    </source>
</reference>
<keyword evidence="4 6" id="KW-0460">Magnesium</keyword>
<gene>
    <name evidence="8" type="ordered locus">Nham_2705</name>
</gene>
<feature type="domain" description="HpcH/HpaI aldolase/citrate lyase" evidence="7">
    <location>
        <begin position="4"/>
        <end position="232"/>
    </location>
</feature>
<evidence type="ECO:0000256" key="3">
    <source>
        <dbReference type="ARBA" id="ARBA00022723"/>
    </source>
</evidence>
<comment type="similarity">
    <text evidence="2">Belongs to the HpcH/HpaI aldolase family.</text>
</comment>
<evidence type="ECO:0000256" key="2">
    <source>
        <dbReference type="ARBA" id="ARBA00005568"/>
    </source>
</evidence>
<accession>Q1QJW3</accession>
<dbReference type="Proteomes" id="UP000001953">
    <property type="component" value="Chromosome"/>
</dbReference>
<dbReference type="GO" id="GO:0000287">
    <property type="term" value="F:magnesium ion binding"/>
    <property type="evidence" value="ECO:0007669"/>
    <property type="project" value="TreeGrafter"/>
</dbReference>
<dbReference type="GO" id="GO:0006107">
    <property type="term" value="P:oxaloacetate metabolic process"/>
    <property type="evidence" value="ECO:0007669"/>
    <property type="project" value="TreeGrafter"/>
</dbReference>
<protein>
    <submittedName>
        <fullName evidence="8">Citrate lyase</fullName>
        <ecNumber evidence="8">4.1.3.6</ecNumber>
    </submittedName>
</protein>
<dbReference type="InterPro" id="IPR040442">
    <property type="entry name" value="Pyrv_kinase-like_dom_sf"/>
</dbReference>
<dbReference type="STRING" id="323097.Nham_2705"/>
<dbReference type="GO" id="GO:0008815">
    <property type="term" value="F:citrate (pro-3S)-lyase activity"/>
    <property type="evidence" value="ECO:0007669"/>
    <property type="project" value="UniProtKB-EC"/>
</dbReference>
<dbReference type="InterPro" id="IPR011206">
    <property type="entry name" value="Citrate_lyase_beta/mcl1/mcl2"/>
</dbReference>
<organism evidence="8 9">
    <name type="scientific">Nitrobacter hamburgensis (strain DSM 10229 / NCIMB 13809 / X14)</name>
    <dbReference type="NCBI Taxonomy" id="323097"/>
    <lineage>
        <taxon>Bacteria</taxon>
        <taxon>Pseudomonadati</taxon>
        <taxon>Pseudomonadota</taxon>
        <taxon>Alphaproteobacteria</taxon>
        <taxon>Hyphomicrobiales</taxon>
        <taxon>Nitrobacteraceae</taxon>
        <taxon>Nitrobacter</taxon>
    </lineage>
</organism>
<feature type="binding site" evidence="5">
    <location>
        <position position="64"/>
    </location>
    <ligand>
        <name>substrate</name>
    </ligand>
</feature>
<dbReference type="EMBL" id="CP000319">
    <property type="protein sequence ID" value="ABE63484.1"/>
    <property type="molecule type" value="Genomic_DNA"/>
</dbReference>
<dbReference type="KEGG" id="nha:Nham_2705"/>
<dbReference type="eggNOG" id="COG2301">
    <property type="taxonomic scope" value="Bacteria"/>
</dbReference>
<sequence length="296" mass="31408">MKLRSLLFVPADSDRKFARADTCGADALILDLEDSVAPGRKAFAREAVKNLLGAATRNWRFLVRINPLGTGLTLEDLVAVVRPGLDGILIPKVNGIQDVELISHYVDVLEVAVGIPAGHVKLLVLATETPAAMFGFAGYVTPSSSPSSRLVAMTWGAEDLSAALGALTNKEPNGDWTFPYQVARAQCVFAANAAGVLALETLYGDYKDQAGLAESCRIARRDGFVGRLAIHPDQVAIINACFTPSDADLAHARRVVAAFASQPDVGTVGIDGKMYDRPHLVAAKRALASVGETIDE</sequence>
<evidence type="ECO:0000256" key="6">
    <source>
        <dbReference type="PIRSR" id="PIRSR015582-2"/>
    </source>
</evidence>
<keyword evidence="9" id="KW-1185">Reference proteome</keyword>
<keyword evidence="3 6" id="KW-0479">Metal-binding</keyword>
<dbReference type="Pfam" id="PF03328">
    <property type="entry name" value="HpcH_HpaI"/>
    <property type="match status" value="1"/>
</dbReference>
<feature type="binding site" evidence="6">
    <location>
        <position position="159"/>
    </location>
    <ligand>
        <name>Mg(2+)</name>
        <dbReference type="ChEBI" id="CHEBI:18420"/>
    </ligand>
</feature>
<dbReference type="EC" id="4.1.3.6" evidence="8"/>
<dbReference type="OrthoDB" id="9800547at2"/>
<dbReference type="InterPro" id="IPR015813">
    <property type="entry name" value="Pyrv/PenolPyrv_kinase-like_dom"/>
</dbReference>
<evidence type="ECO:0000313" key="8">
    <source>
        <dbReference type="EMBL" id="ABE63484.1"/>
    </source>
</evidence>
<dbReference type="HOGENOM" id="CLU_044864_0_2_5"/>
<dbReference type="SUPFAM" id="SSF51621">
    <property type="entry name" value="Phosphoenolpyruvate/pyruvate domain"/>
    <property type="match status" value="1"/>
</dbReference>
<dbReference type="PANTHER" id="PTHR32308:SF0">
    <property type="entry name" value="HPCH_HPAI ALDOLASE_CITRATE LYASE DOMAIN-CONTAINING PROTEIN"/>
    <property type="match status" value="1"/>
</dbReference>
<dbReference type="PANTHER" id="PTHR32308">
    <property type="entry name" value="LYASE BETA SUBUNIT, PUTATIVE (AFU_ORTHOLOGUE AFUA_4G13030)-RELATED"/>
    <property type="match status" value="1"/>
</dbReference>
<comment type="cofactor">
    <cofactor evidence="1">
        <name>Mg(2+)</name>
        <dbReference type="ChEBI" id="CHEBI:18420"/>
    </cofactor>
</comment>
<dbReference type="PIRSF" id="PIRSF015582">
    <property type="entry name" value="Cit_lyase_B"/>
    <property type="match status" value="1"/>
</dbReference>
<feature type="binding site" evidence="6">
    <location>
        <position position="128"/>
    </location>
    <ligand>
        <name>Mg(2+)</name>
        <dbReference type="ChEBI" id="CHEBI:18420"/>
    </ligand>
</feature>
<dbReference type="RefSeq" id="WP_011511150.1">
    <property type="nucleotide sequence ID" value="NC_007964.1"/>
</dbReference>
<evidence type="ECO:0000313" key="9">
    <source>
        <dbReference type="Proteomes" id="UP000001953"/>
    </source>
</evidence>
<evidence type="ECO:0000259" key="7">
    <source>
        <dbReference type="Pfam" id="PF03328"/>
    </source>
</evidence>
<evidence type="ECO:0000256" key="1">
    <source>
        <dbReference type="ARBA" id="ARBA00001946"/>
    </source>
</evidence>
<keyword evidence="8" id="KW-0456">Lyase</keyword>
<name>Q1QJW3_NITHX</name>
<dbReference type="Gene3D" id="3.20.20.60">
    <property type="entry name" value="Phosphoenolpyruvate-binding domains"/>
    <property type="match status" value="1"/>
</dbReference>
<dbReference type="AlphaFoldDB" id="Q1QJW3"/>
<evidence type="ECO:0000256" key="4">
    <source>
        <dbReference type="ARBA" id="ARBA00022842"/>
    </source>
</evidence>
<feature type="binding site" evidence="5">
    <location>
        <position position="128"/>
    </location>
    <ligand>
        <name>substrate</name>
    </ligand>
</feature>